<dbReference type="Proteomes" id="UP000012015">
    <property type="component" value="Unassembled WGS sequence"/>
</dbReference>
<comment type="caution">
    <text evidence="1">The sequence shown here is derived from an EMBL/GenBank/DDBJ whole genome shotgun (WGS) entry which is preliminary data.</text>
</comment>
<evidence type="ECO:0000313" key="1">
    <source>
        <dbReference type="EMBL" id="EMQ99008.1"/>
    </source>
</evidence>
<protein>
    <submittedName>
        <fullName evidence="1">Uncharacterized protein</fullName>
    </submittedName>
</protein>
<gene>
    <name evidence="1" type="ORF">ADIAG_01767</name>
</gene>
<dbReference type="EMBL" id="AOCK01000004">
    <property type="protein sequence ID" value="EMQ99008.1"/>
    <property type="molecule type" value="Genomic_DNA"/>
</dbReference>
<evidence type="ECO:0000313" key="2">
    <source>
        <dbReference type="Proteomes" id="UP000012015"/>
    </source>
</evidence>
<sequence length="54" mass="5841">MAAMNWGRPRFPKASDQEVVRWMESSSSGDHAATLCDPKGRGKCGQRGNGALAY</sequence>
<keyword evidence="2" id="KW-1185">Reference proteome</keyword>
<accession>M7NKD4</accession>
<dbReference type="AlphaFoldDB" id="M7NKD4"/>
<reference evidence="1 2" key="1">
    <citation type="journal article" date="2013" name="Genome Announc.">
        <title>Draft Genome Sequence of Arthrobacter gangotriensis Strain Lz1yT, Isolated from a Penguin Rookery Soil Sample Collected in Antarctica, near the Indian Station Dakshin Gangotri.</title>
        <authorList>
            <person name="Shivaji S."/>
            <person name="Ara S."/>
            <person name="Bandi S."/>
            <person name="Singh A."/>
            <person name="Kumar Pinnaka A."/>
        </authorList>
    </citation>
    <scope>NUCLEOTIDE SEQUENCE [LARGE SCALE GENOMIC DNA]</scope>
    <source>
        <strain evidence="1 2">Lz1y</strain>
    </source>
</reference>
<name>M7NKD4_9MICC</name>
<proteinExistence type="predicted"/>
<dbReference type="STRING" id="1276920.ADIAG_01767"/>
<organism evidence="1 2">
    <name type="scientific">Paeniglutamicibacter gangotriensis Lz1y</name>
    <dbReference type="NCBI Taxonomy" id="1276920"/>
    <lineage>
        <taxon>Bacteria</taxon>
        <taxon>Bacillati</taxon>
        <taxon>Actinomycetota</taxon>
        <taxon>Actinomycetes</taxon>
        <taxon>Micrococcales</taxon>
        <taxon>Micrococcaceae</taxon>
        <taxon>Paeniglutamicibacter</taxon>
    </lineage>
</organism>